<dbReference type="RefSeq" id="WP_395135884.1">
    <property type="nucleotide sequence ID" value="NZ_JBIMPR010000024.1"/>
</dbReference>
<dbReference type="SUPFAM" id="SSF69786">
    <property type="entry name" value="YggU-like"/>
    <property type="match status" value="1"/>
</dbReference>
<name>A0ABW7LRC5_9RHOB</name>
<evidence type="ECO:0000256" key="2">
    <source>
        <dbReference type="HAMAP-Rule" id="MF_00634"/>
    </source>
</evidence>
<dbReference type="Proteomes" id="UP001609376">
    <property type="component" value="Unassembled WGS sequence"/>
</dbReference>
<evidence type="ECO:0000313" key="3">
    <source>
        <dbReference type="EMBL" id="MFH5776875.1"/>
    </source>
</evidence>
<organism evidence="3 4">
    <name type="scientific">Paracoccus broussonetiae subsp. drimophilus</name>
    <dbReference type="NCBI Taxonomy" id="3373869"/>
    <lineage>
        <taxon>Bacteria</taxon>
        <taxon>Pseudomonadati</taxon>
        <taxon>Pseudomonadota</taxon>
        <taxon>Alphaproteobacteria</taxon>
        <taxon>Rhodobacterales</taxon>
        <taxon>Paracoccaceae</taxon>
        <taxon>Paracoccus</taxon>
        <taxon>Paracoccus broussonetiae</taxon>
    </lineage>
</organism>
<dbReference type="InterPro" id="IPR003746">
    <property type="entry name" value="DUF167"/>
</dbReference>
<dbReference type="HAMAP" id="MF_00634">
    <property type="entry name" value="UPF0235"/>
    <property type="match status" value="1"/>
</dbReference>
<dbReference type="NCBIfam" id="TIGR00251">
    <property type="entry name" value="DUF167 family protein"/>
    <property type="match status" value="1"/>
</dbReference>
<comment type="similarity">
    <text evidence="1 2">Belongs to the UPF0235 family.</text>
</comment>
<protein>
    <recommendedName>
        <fullName evidence="2">UPF0235 protein ACHFJ0_21730</fullName>
    </recommendedName>
</protein>
<dbReference type="PANTHER" id="PTHR13420:SF7">
    <property type="entry name" value="UPF0235 PROTEIN C15ORF40"/>
    <property type="match status" value="1"/>
</dbReference>
<dbReference type="SMART" id="SM01152">
    <property type="entry name" value="DUF167"/>
    <property type="match status" value="1"/>
</dbReference>
<dbReference type="EMBL" id="JBIMPR010000024">
    <property type="protein sequence ID" value="MFH5776875.1"/>
    <property type="molecule type" value="Genomic_DNA"/>
</dbReference>
<accession>A0ABW7LRC5</accession>
<dbReference type="Pfam" id="PF02594">
    <property type="entry name" value="DUF167"/>
    <property type="match status" value="1"/>
</dbReference>
<evidence type="ECO:0000313" key="4">
    <source>
        <dbReference type="Proteomes" id="UP001609376"/>
    </source>
</evidence>
<sequence>MTDLSHLAQPGAEIAVRVTPRASRNAVIVEEGAIRVYVTVVPEDGKANAAVVKLLAKALGIARSRLVLVRGATSRDKLFRVD</sequence>
<comment type="caution">
    <text evidence="3">The sequence shown here is derived from an EMBL/GenBank/DDBJ whole genome shotgun (WGS) entry which is preliminary data.</text>
</comment>
<evidence type="ECO:0000256" key="1">
    <source>
        <dbReference type="ARBA" id="ARBA00010364"/>
    </source>
</evidence>
<dbReference type="InterPro" id="IPR036591">
    <property type="entry name" value="YggU-like_sf"/>
</dbReference>
<dbReference type="Gene3D" id="3.30.1200.10">
    <property type="entry name" value="YggU-like"/>
    <property type="match status" value="1"/>
</dbReference>
<proteinExistence type="inferred from homology"/>
<keyword evidence="4" id="KW-1185">Reference proteome</keyword>
<gene>
    <name evidence="3" type="ORF">ACHFJ0_21730</name>
</gene>
<reference evidence="3 4" key="1">
    <citation type="submission" date="2024-10" db="EMBL/GenBank/DDBJ databases">
        <title>Paracoccus drimophilus sp. nov., a novel bacterium from corn roots in Hunan.</title>
        <authorList>
            <person name="Li X."/>
        </authorList>
    </citation>
    <scope>NUCLEOTIDE SEQUENCE [LARGE SCALE GENOMIC DNA]</scope>
    <source>
        <strain evidence="3 4">NGMCC 1.201697</strain>
    </source>
</reference>
<dbReference type="PANTHER" id="PTHR13420">
    <property type="entry name" value="UPF0235 PROTEIN C15ORF40"/>
    <property type="match status" value="1"/>
</dbReference>